<dbReference type="AlphaFoldDB" id="F1TIU6"/>
<name>F1TIU6_9FIRM</name>
<protein>
    <submittedName>
        <fullName evidence="1">Uncharacterized protein</fullName>
    </submittedName>
</protein>
<sequence>MLNQEIKELLTQCGIEREMQELEDCFSEYSSRFIYKMYPMPENTTNLLGRNSMHYIQMALCRSKLLAEGVITSLNAKNVLLAMLSARAHLEVTGALAFFFRKLHNYYSNVIPYEILNKALQRLILGSKSFELSGSAPAPVNVMTLIDAADEYLGKKEKRDIKNFRENYNYLSEYCHPDFFGITMQSHIDNTGITTYSFFNHLKEQDFTFLKSLLISLSTFFFLYDSILELLKQNEKLPEYE</sequence>
<gene>
    <name evidence="1" type="ORF">Cpap_0031</name>
</gene>
<reference evidence="1" key="1">
    <citation type="submission" date="2009-07" db="EMBL/GenBank/DDBJ databases">
        <authorList>
            <consortium name="US DOE Joint Genome Institute (JGI-PGF)"/>
            <person name="Lucas S."/>
            <person name="Copeland A."/>
            <person name="Lapidus A."/>
            <person name="Glavina del Rio T."/>
            <person name="Tice H."/>
            <person name="Bruce D."/>
            <person name="Goodwin L."/>
            <person name="Pitluck S."/>
            <person name="Larimer F."/>
            <person name="Land M.L."/>
            <person name="Mouttaki H."/>
            <person name="He Z."/>
            <person name="Zhou J."/>
            <person name="Hemme C.L."/>
        </authorList>
    </citation>
    <scope>NUCLEOTIDE SEQUENCE [LARGE SCALE GENOMIC DNA]</scope>
    <source>
        <strain evidence="1">DSM 2782</strain>
    </source>
</reference>
<organism evidence="1 2">
    <name type="scientific">Ruminiclostridium papyrosolvens DSM 2782</name>
    <dbReference type="NCBI Taxonomy" id="588581"/>
    <lineage>
        <taxon>Bacteria</taxon>
        <taxon>Bacillati</taxon>
        <taxon>Bacillota</taxon>
        <taxon>Clostridia</taxon>
        <taxon>Eubacteriales</taxon>
        <taxon>Oscillospiraceae</taxon>
        <taxon>Ruminiclostridium</taxon>
    </lineage>
</organism>
<accession>F1TIU6</accession>
<reference evidence="1" key="2">
    <citation type="submission" date="2011-01" db="EMBL/GenBank/DDBJ databases">
        <title>The Non-contiguous Finished genome of Clostridium papyrosolvens.</title>
        <authorList>
            <person name="Lucas S."/>
            <person name="Copeland A."/>
            <person name="Lapidus A."/>
            <person name="Cheng J.-F."/>
            <person name="Goodwin L."/>
            <person name="Pitluck S."/>
            <person name="Misra M."/>
            <person name="Chertkov O."/>
            <person name="Detter J.C."/>
            <person name="Han C."/>
            <person name="Tapia R."/>
            <person name="Land M."/>
            <person name="Hauser L."/>
            <person name="Kyrpides N."/>
            <person name="Ivanova N."/>
            <person name="Pagani I."/>
            <person name="Mouttaki H."/>
            <person name="He Z."/>
            <person name="Zhou J."/>
            <person name="Hemme C.L."/>
            <person name="Woyke T."/>
        </authorList>
    </citation>
    <scope>NUCLEOTIDE SEQUENCE [LARGE SCALE GENOMIC DNA]</scope>
    <source>
        <strain evidence="1">DSM 2782</strain>
    </source>
</reference>
<dbReference type="EMBL" id="ACXX02000023">
    <property type="protein sequence ID" value="EGD45675.1"/>
    <property type="molecule type" value="Genomic_DNA"/>
</dbReference>
<dbReference type="OrthoDB" id="8453011at2"/>
<evidence type="ECO:0000313" key="1">
    <source>
        <dbReference type="EMBL" id="EGD45675.1"/>
    </source>
</evidence>
<dbReference type="Proteomes" id="UP000003860">
    <property type="component" value="Unassembled WGS sequence"/>
</dbReference>
<dbReference type="eggNOG" id="ENOG5033Q0P">
    <property type="taxonomic scope" value="Bacteria"/>
</dbReference>
<dbReference type="RefSeq" id="WP_004622652.1">
    <property type="nucleotide sequence ID" value="NZ_ACXX02000023.1"/>
</dbReference>
<proteinExistence type="predicted"/>
<keyword evidence="2" id="KW-1185">Reference proteome</keyword>
<evidence type="ECO:0000313" key="2">
    <source>
        <dbReference type="Proteomes" id="UP000003860"/>
    </source>
</evidence>
<dbReference type="STRING" id="588581.Cpap_0031"/>
<comment type="caution">
    <text evidence="1">The sequence shown here is derived from an EMBL/GenBank/DDBJ whole genome shotgun (WGS) entry which is preliminary data.</text>
</comment>